<reference evidence="2" key="1">
    <citation type="submission" date="2021-01" db="EMBL/GenBank/DDBJ databases">
        <title>Modified the classification status of verrucomicrobia.</title>
        <authorList>
            <person name="Feng X."/>
        </authorList>
    </citation>
    <scope>NUCLEOTIDE SEQUENCE</scope>
    <source>
        <strain evidence="2">KCTC 13126</strain>
    </source>
</reference>
<evidence type="ECO:0000256" key="1">
    <source>
        <dbReference type="SAM" id="Phobius"/>
    </source>
</evidence>
<evidence type="ECO:0000313" key="2">
    <source>
        <dbReference type="EMBL" id="MBK1876318.1"/>
    </source>
</evidence>
<name>A0A934RZF9_9BACT</name>
<keyword evidence="1" id="KW-1133">Transmembrane helix</keyword>
<accession>A0A934RZF9</accession>
<organism evidence="2 3">
    <name type="scientific">Pelagicoccus mobilis</name>
    <dbReference type="NCBI Taxonomy" id="415221"/>
    <lineage>
        <taxon>Bacteria</taxon>
        <taxon>Pseudomonadati</taxon>
        <taxon>Verrucomicrobiota</taxon>
        <taxon>Opitutia</taxon>
        <taxon>Puniceicoccales</taxon>
        <taxon>Pelagicoccaceae</taxon>
        <taxon>Pelagicoccus</taxon>
    </lineage>
</organism>
<feature type="transmembrane region" description="Helical" evidence="1">
    <location>
        <begin position="89"/>
        <end position="108"/>
    </location>
</feature>
<keyword evidence="1" id="KW-0812">Transmembrane</keyword>
<proteinExistence type="predicted"/>
<keyword evidence="1" id="KW-0472">Membrane</keyword>
<dbReference type="EMBL" id="JAENIL010000008">
    <property type="protein sequence ID" value="MBK1876318.1"/>
    <property type="molecule type" value="Genomic_DNA"/>
</dbReference>
<gene>
    <name evidence="2" type="ORF">JIN87_05525</name>
</gene>
<sequence>MDKQEAKLILSSHTLGEEPVGDERFNAAKELLAKDQELANWWKNQKETDKAMSDSLKSFEVPADLHSALKMTMADQEKKRIRFRAARRWFSIAAVFVLGFGIYFQYGIDRSDDYTGPLAQRAFEYSVDGPWLSYFDKDTSNLKSWLTENGFNLPENLPPKLLAQEGIGCRPLDWSDERVALMCFNADTVYHLFIAKEQDFPSFEASEQIGYASKDNGWTMSKWKDNDHLFVLTAKATVDEMSQFLASYTPGSDTLSY</sequence>
<dbReference type="Proteomes" id="UP000617628">
    <property type="component" value="Unassembled WGS sequence"/>
</dbReference>
<dbReference type="AlphaFoldDB" id="A0A934RZF9"/>
<evidence type="ECO:0000313" key="3">
    <source>
        <dbReference type="Proteomes" id="UP000617628"/>
    </source>
</evidence>
<protein>
    <submittedName>
        <fullName evidence="2">Uncharacterized protein</fullName>
    </submittedName>
</protein>
<comment type="caution">
    <text evidence="2">The sequence shown here is derived from an EMBL/GenBank/DDBJ whole genome shotgun (WGS) entry which is preliminary data.</text>
</comment>
<dbReference type="RefSeq" id="WP_200354533.1">
    <property type="nucleotide sequence ID" value="NZ_JAENIL010000008.1"/>
</dbReference>
<keyword evidence="3" id="KW-1185">Reference proteome</keyword>